<evidence type="ECO:0000313" key="3">
    <source>
        <dbReference type="Proteomes" id="UP000887458"/>
    </source>
</evidence>
<proteinExistence type="predicted"/>
<protein>
    <submittedName>
        <fullName evidence="2">Uncharacterized protein</fullName>
    </submittedName>
</protein>
<dbReference type="EMBL" id="NJHN03000034">
    <property type="protein sequence ID" value="KAH9423103.1"/>
    <property type="molecule type" value="Genomic_DNA"/>
</dbReference>
<keyword evidence="3" id="KW-1185">Reference proteome</keyword>
<dbReference type="Proteomes" id="UP000887458">
    <property type="component" value="Unassembled WGS sequence"/>
</dbReference>
<keyword evidence="1" id="KW-0472">Membrane</keyword>
<sequence>MSRLCMLDTRATARTNTYTSERMYNGLFYLLGFFIAIIVARDISESLISTMIMIMSYKIRACMKVTMTKSMH</sequence>
<feature type="transmembrane region" description="Helical" evidence="1">
    <location>
        <begin position="23"/>
        <end position="40"/>
    </location>
</feature>
<accession>A0ABQ8JKG9</accession>
<evidence type="ECO:0000256" key="1">
    <source>
        <dbReference type="SAM" id="Phobius"/>
    </source>
</evidence>
<organism evidence="2 3">
    <name type="scientific">Dermatophagoides pteronyssinus</name>
    <name type="common">European house dust mite</name>
    <dbReference type="NCBI Taxonomy" id="6956"/>
    <lineage>
        <taxon>Eukaryota</taxon>
        <taxon>Metazoa</taxon>
        <taxon>Ecdysozoa</taxon>
        <taxon>Arthropoda</taxon>
        <taxon>Chelicerata</taxon>
        <taxon>Arachnida</taxon>
        <taxon>Acari</taxon>
        <taxon>Acariformes</taxon>
        <taxon>Sarcoptiformes</taxon>
        <taxon>Astigmata</taxon>
        <taxon>Psoroptidia</taxon>
        <taxon>Analgoidea</taxon>
        <taxon>Pyroglyphidae</taxon>
        <taxon>Dermatophagoidinae</taxon>
        <taxon>Dermatophagoides</taxon>
    </lineage>
</organism>
<comment type="caution">
    <text evidence="2">The sequence shown here is derived from an EMBL/GenBank/DDBJ whole genome shotgun (WGS) entry which is preliminary data.</text>
</comment>
<reference evidence="2 3" key="2">
    <citation type="journal article" date="2022" name="Mol. Biol. Evol.">
        <title>Comparative Genomics Reveals Insights into the Divergent Evolution of Astigmatic Mites and Household Pest Adaptations.</title>
        <authorList>
            <person name="Xiong Q."/>
            <person name="Wan A.T."/>
            <person name="Liu X."/>
            <person name="Fung C.S."/>
            <person name="Xiao X."/>
            <person name="Malainual N."/>
            <person name="Hou J."/>
            <person name="Wang L."/>
            <person name="Wang M."/>
            <person name="Yang K.Y."/>
            <person name="Cui Y."/>
            <person name="Leung E.L."/>
            <person name="Nong W."/>
            <person name="Shin S.K."/>
            <person name="Au S.W."/>
            <person name="Jeong K.Y."/>
            <person name="Chew F.T."/>
            <person name="Hui J.H."/>
            <person name="Leung T.F."/>
            <person name="Tungtrongchitr A."/>
            <person name="Zhong N."/>
            <person name="Liu Z."/>
            <person name="Tsui S.K."/>
        </authorList>
    </citation>
    <scope>NUCLEOTIDE SEQUENCE [LARGE SCALE GENOMIC DNA]</scope>
    <source>
        <strain evidence="2">Derp</strain>
    </source>
</reference>
<keyword evidence="1" id="KW-1133">Transmembrane helix</keyword>
<reference evidence="2 3" key="1">
    <citation type="journal article" date="2018" name="J. Allergy Clin. Immunol.">
        <title>High-quality assembly of Dermatophagoides pteronyssinus genome and transcriptome reveals a wide range of novel allergens.</title>
        <authorList>
            <person name="Liu X.Y."/>
            <person name="Yang K.Y."/>
            <person name="Wang M.Q."/>
            <person name="Kwok J.S."/>
            <person name="Zeng X."/>
            <person name="Yang Z."/>
            <person name="Xiao X.J."/>
            <person name="Lau C.P."/>
            <person name="Li Y."/>
            <person name="Huang Z.M."/>
            <person name="Ba J.G."/>
            <person name="Yim A.K."/>
            <person name="Ouyang C.Y."/>
            <person name="Ngai S.M."/>
            <person name="Chan T.F."/>
            <person name="Leung E.L."/>
            <person name="Liu L."/>
            <person name="Liu Z.G."/>
            <person name="Tsui S.K."/>
        </authorList>
    </citation>
    <scope>NUCLEOTIDE SEQUENCE [LARGE SCALE GENOMIC DNA]</scope>
    <source>
        <strain evidence="2">Derp</strain>
    </source>
</reference>
<evidence type="ECO:0000313" key="2">
    <source>
        <dbReference type="EMBL" id="KAH9423103.1"/>
    </source>
</evidence>
<keyword evidence="1" id="KW-0812">Transmembrane</keyword>
<name>A0ABQ8JKG9_DERPT</name>
<gene>
    <name evidence="2" type="ORF">DERP_007697</name>
</gene>